<gene>
    <name evidence="2" type="ORF">G5B91_25760</name>
</gene>
<feature type="transmembrane region" description="Helical" evidence="1">
    <location>
        <begin position="12"/>
        <end position="29"/>
    </location>
</feature>
<keyword evidence="1" id="KW-0472">Membrane</keyword>
<evidence type="ECO:0000313" key="2">
    <source>
        <dbReference type="EMBL" id="QIE89483.1"/>
    </source>
</evidence>
<dbReference type="EMBL" id="CP049140">
    <property type="protein sequence ID" value="QIE89483.1"/>
    <property type="molecule type" value="Genomic_DNA"/>
</dbReference>
<dbReference type="RefSeq" id="WP_024762900.1">
    <property type="nucleotide sequence ID" value="NZ_CP049140.1"/>
</dbReference>
<dbReference type="KEGG" id="pnt:G5B91_25760"/>
<name>A0A6G6J2S6_PSENT</name>
<dbReference type="Proteomes" id="UP000501063">
    <property type="component" value="Chromosome"/>
</dbReference>
<evidence type="ECO:0000256" key="1">
    <source>
        <dbReference type="SAM" id="Phobius"/>
    </source>
</evidence>
<organism evidence="2 3">
    <name type="scientific">Pseudomonas nitroreducens</name>
    <dbReference type="NCBI Taxonomy" id="46680"/>
    <lineage>
        <taxon>Bacteria</taxon>
        <taxon>Pseudomonadati</taxon>
        <taxon>Pseudomonadota</taxon>
        <taxon>Gammaproteobacteria</taxon>
        <taxon>Pseudomonadales</taxon>
        <taxon>Pseudomonadaceae</taxon>
        <taxon>Pseudomonas</taxon>
    </lineage>
</organism>
<dbReference type="AlphaFoldDB" id="A0A6G6J2S6"/>
<protein>
    <submittedName>
        <fullName evidence="2">Uncharacterized protein</fullName>
    </submittedName>
</protein>
<evidence type="ECO:0000313" key="3">
    <source>
        <dbReference type="Proteomes" id="UP000501063"/>
    </source>
</evidence>
<sequence length="73" mass="8143">MSNGQHWLCHWLLGAVFIAMFCIANVAFMQRDEARRQAKPSIEMRGTTLVVSCPKPATPTAASPAPRQERFVL</sequence>
<reference evidence="2 3" key="1">
    <citation type="submission" date="2020-02" db="EMBL/GenBank/DDBJ databases">
        <title>Integrative conjugative elements (ICEs) and plasmids drive adaptation of Pseudomonas nitroreducens strain HBP1 to wastewater environment.</title>
        <authorList>
            <person name="Sentchilo V."/>
            <person name="Carraro N."/>
            <person name="Bertelli C."/>
            <person name="van der Meer J.R."/>
        </authorList>
    </citation>
    <scope>NUCLEOTIDE SEQUENCE [LARGE SCALE GENOMIC DNA]</scope>
    <source>
        <strain evidence="2 3">HBP1</strain>
    </source>
</reference>
<proteinExistence type="predicted"/>
<keyword evidence="1" id="KW-1133">Transmembrane helix</keyword>
<keyword evidence="1" id="KW-0812">Transmembrane</keyword>
<accession>A0A6G6J2S6</accession>